<dbReference type="KEGG" id="cau:Caur_1144"/>
<dbReference type="PANTHER" id="PTHR11748:SF103">
    <property type="entry name" value="GLYCOLATE OXIDASE SUBUNIT GLCE"/>
    <property type="match status" value="1"/>
</dbReference>
<proteinExistence type="predicted"/>
<comment type="cofactor">
    <cofactor evidence="1">
        <name>FAD</name>
        <dbReference type="ChEBI" id="CHEBI:57692"/>
    </cofactor>
</comment>
<organism evidence="6 7">
    <name type="scientific">Chloroflexus aurantiacus (strain ATCC 29366 / DSM 635 / J-10-fl)</name>
    <dbReference type="NCBI Taxonomy" id="324602"/>
    <lineage>
        <taxon>Bacteria</taxon>
        <taxon>Bacillati</taxon>
        <taxon>Chloroflexota</taxon>
        <taxon>Chloroflexia</taxon>
        <taxon>Chloroflexales</taxon>
        <taxon>Chloroflexineae</taxon>
        <taxon>Chloroflexaceae</taxon>
        <taxon>Chloroflexus</taxon>
    </lineage>
</organism>
<dbReference type="InterPro" id="IPR016171">
    <property type="entry name" value="Vanillyl_alc_oxidase_C-sub2"/>
</dbReference>
<dbReference type="GO" id="GO:0016491">
    <property type="term" value="F:oxidoreductase activity"/>
    <property type="evidence" value="ECO:0007669"/>
    <property type="project" value="UniProtKB-KW"/>
</dbReference>
<dbReference type="Gene3D" id="3.30.465.10">
    <property type="match status" value="1"/>
</dbReference>
<reference evidence="7" key="1">
    <citation type="journal article" date="2011" name="BMC Genomics">
        <title>Complete genome sequence of the filamentous anoxygenic phototrophic bacterium Chloroflexus aurantiacus.</title>
        <authorList>
            <person name="Tang K.H."/>
            <person name="Barry K."/>
            <person name="Chertkov O."/>
            <person name="Dalin E."/>
            <person name="Han C.S."/>
            <person name="Hauser L.J."/>
            <person name="Honchak B.M."/>
            <person name="Karbach L.E."/>
            <person name="Land M.L."/>
            <person name="Lapidus A."/>
            <person name="Larimer F.W."/>
            <person name="Mikhailova N."/>
            <person name="Pitluck S."/>
            <person name="Pierson B.K."/>
            <person name="Blankenship R.E."/>
        </authorList>
    </citation>
    <scope>NUCLEOTIDE SEQUENCE [LARGE SCALE GENOMIC DNA]</scope>
    <source>
        <strain evidence="7">ATCC 29366 / DSM 635 / J-10-fl</strain>
    </source>
</reference>
<dbReference type="SUPFAM" id="SSF56176">
    <property type="entry name" value="FAD-binding/transporter-associated domain-like"/>
    <property type="match status" value="1"/>
</dbReference>
<feature type="domain" description="FAD-binding PCMH-type" evidence="5">
    <location>
        <begin position="18"/>
        <end position="197"/>
    </location>
</feature>
<keyword evidence="3" id="KW-0274">FAD</keyword>
<evidence type="ECO:0000259" key="5">
    <source>
        <dbReference type="PROSITE" id="PS51387"/>
    </source>
</evidence>
<protein>
    <submittedName>
        <fullName evidence="6">FAD linked oxidase domain protein</fullName>
    </submittedName>
</protein>
<dbReference type="InterPro" id="IPR006094">
    <property type="entry name" value="Oxid_FAD_bind_N"/>
</dbReference>
<dbReference type="SUPFAM" id="SSF55103">
    <property type="entry name" value="FAD-linked oxidases, C-terminal domain"/>
    <property type="match status" value="1"/>
</dbReference>
<dbReference type="RefSeq" id="WP_012257030.1">
    <property type="nucleotide sequence ID" value="NC_010175.1"/>
</dbReference>
<dbReference type="GO" id="GO:0071949">
    <property type="term" value="F:FAD binding"/>
    <property type="evidence" value="ECO:0007669"/>
    <property type="project" value="InterPro"/>
</dbReference>
<dbReference type="PROSITE" id="PS51387">
    <property type="entry name" value="FAD_PCMH"/>
    <property type="match status" value="1"/>
</dbReference>
<evidence type="ECO:0000313" key="7">
    <source>
        <dbReference type="Proteomes" id="UP000002008"/>
    </source>
</evidence>
<keyword evidence="2" id="KW-0285">Flavoprotein</keyword>
<evidence type="ECO:0000256" key="1">
    <source>
        <dbReference type="ARBA" id="ARBA00001974"/>
    </source>
</evidence>
<dbReference type="Pfam" id="PF01565">
    <property type="entry name" value="FAD_binding_4"/>
    <property type="match status" value="1"/>
</dbReference>
<dbReference type="eggNOG" id="COG0277">
    <property type="taxonomic scope" value="Bacteria"/>
</dbReference>
<evidence type="ECO:0000256" key="3">
    <source>
        <dbReference type="ARBA" id="ARBA00022827"/>
    </source>
</evidence>
<dbReference type="PANTHER" id="PTHR11748">
    <property type="entry name" value="D-LACTATE DEHYDROGENASE"/>
    <property type="match status" value="1"/>
</dbReference>
<accession>A9WJ97</accession>
<dbReference type="InterPro" id="IPR016164">
    <property type="entry name" value="FAD-linked_Oxase-like_C"/>
</dbReference>
<evidence type="ECO:0000256" key="4">
    <source>
        <dbReference type="ARBA" id="ARBA00023002"/>
    </source>
</evidence>
<dbReference type="HOGENOM" id="CLU_017779_0_1_0"/>
<keyword evidence="4" id="KW-0560">Oxidoreductase</keyword>
<dbReference type="Gene3D" id="1.10.45.10">
    <property type="entry name" value="Vanillyl-alcohol Oxidase, Chain A, domain 4"/>
    <property type="match status" value="1"/>
</dbReference>
<dbReference type="EMBL" id="CP000909">
    <property type="protein sequence ID" value="ABY34374.1"/>
    <property type="molecule type" value="Genomic_DNA"/>
</dbReference>
<name>A9WJ97_CHLAA</name>
<keyword evidence="7" id="KW-1185">Reference proteome</keyword>
<dbReference type="STRING" id="324602.Caur_1144"/>
<sequence>MNALPFSTRPSPTTYALADQQPQQVVQPTSVADVSELLAAATRTHTAVVPWGGGTHQFLLDPPQRYDVALDLRQLNRVIEYQPADLVITVEAGASLGSVQALLRERGQWLPWDPPASDGATIGGLLATAAWGPLRLGYGGPREWLLGMQVVLGDGRVVQSGGRVVKNVAGYDTHKLHLGAYGTLGVMATATFKVAPLPETFVSLRVTCSTVDEAWQVAEALRRPPLQPVGLVITISNTIMLQAQFAGVAAAVERQLALATAACFTVTDLTVEYNYRALPHAAYPPASASSLILRIGVPDSALPVAMAALATVTPESVTVFPGLGLIIACCPQTAATHLPVLRQALAGAGGYAVVEYSPVRIDRWGPPPPTIDLMRALRQRWDPAGILNPGRWLIE</sequence>
<evidence type="ECO:0000256" key="2">
    <source>
        <dbReference type="ARBA" id="ARBA00022630"/>
    </source>
</evidence>
<dbReference type="Pfam" id="PF02913">
    <property type="entry name" value="FAD-oxidase_C"/>
    <property type="match status" value="1"/>
</dbReference>
<dbReference type="EnsemblBacteria" id="ABY34374">
    <property type="protein sequence ID" value="ABY34374"/>
    <property type="gene ID" value="Caur_1144"/>
</dbReference>
<dbReference type="InterPro" id="IPR016166">
    <property type="entry name" value="FAD-bd_PCMH"/>
</dbReference>
<evidence type="ECO:0000313" key="6">
    <source>
        <dbReference type="EMBL" id="ABY34374.1"/>
    </source>
</evidence>
<dbReference type="Proteomes" id="UP000002008">
    <property type="component" value="Chromosome"/>
</dbReference>
<dbReference type="InParanoid" id="A9WJ97"/>
<dbReference type="InterPro" id="IPR016169">
    <property type="entry name" value="FAD-bd_PCMH_sub2"/>
</dbReference>
<dbReference type="InterPro" id="IPR004113">
    <property type="entry name" value="FAD-bd_oxidored_4_C"/>
</dbReference>
<dbReference type="InterPro" id="IPR036318">
    <property type="entry name" value="FAD-bd_PCMH-like_sf"/>
</dbReference>
<gene>
    <name evidence="6" type="ordered locus">Caur_1144</name>
</gene>
<dbReference type="PATRIC" id="fig|324602.8.peg.1308"/>
<dbReference type="AlphaFoldDB" id="A9WJ97"/>